<feature type="compositionally biased region" description="Polar residues" evidence="2">
    <location>
        <begin position="495"/>
        <end position="547"/>
    </location>
</feature>
<evidence type="ECO:0000256" key="1">
    <source>
        <dbReference type="SAM" id="Coils"/>
    </source>
</evidence>
<proteinExistence type="predicted"/>
<feature type="region of interest" description="Disordered" evidence="2">
    <location>
        <begin position="436"/>
        <end position="467"/>
    </location>
</feature>
<feature type="compositionally biased region" description="Basic and acidic residues" evidence="2">
    <location>
        <begin position="729"/>
        <end position="738"/>
    </location>
</feature>
<dbReference type="Proteomes" id="UP001151760">
    <property type="component" value="Unassembled WGS sequence"/>
</dbReference>
<evidence type="ECO:0000313" key="4">
    <source>
        <dbReference type="Proteomes" id="UP001151760"/>
    </source>
</evidence>
<evidence type="ECO:0000256" key="2">
    <source>
        <dbReference type="SAM" id="MobiDB-lite"/>
    </source>
</evidence>
<organism evidence="3 4">
    <name type="scientific">Tanacetum coccineum</name>
    <dbReference type="NCBI Taxonomy" id="301880"/>
    <lineage>
        <taxon>Eukaryota</taxon>
        <taxon>Viridiplantae</taxon>
        <taxon>Streptophyta</taxon>
        <taxon>Embryophyta</taxon>
        <taxon>Tracheophyta</taxon>
        <taxon>Spermatophyta</taxon>
        <taxon>Magnoliopsida</taxon>
        <taxon>eudicotyledons</taxon>
        <taxon>Gunneridae</taxon>
        <taxon>Pentapetalae</taxon>
        <taxon>asterids</taxon>
        <taxon>campanulids</taxon>
        <taxon>Asterales</taxon>
        <taxon>Asteraceae</taxon>
        <taxon>Asteroideae</taxon>
        <taxon>Anthemideae</taxon>
        <taxon>Anthemidinae</taxon>
        <taxon>Tanacetum</taxon>
    </lineage>
</organism>
<protein>
    <submittedName>
        <fullName evidence="3">Uncharacterized protein</fullName>
    </submittedName>
</protein>
<feature type="coiled-coil region" evidence="1">
    <location>
        <begin position="221"/>
        <end position="272"/>
    </location>
</feature>
<keyword evidence="4" id="KW-1185">Reference proteome</keyword>
<gene>
    <name evidence="3" type="ORF">Tco_0820492</name>
</gene>
<dbReference type="EMBL" id="BQNB010012109">
    <property type="protein sequence ID" value="GJS99322.1"/>
    <property type="molecule type" value="Genomic_DNA"/>
</dbReference>
<feature type="region of interest" description="Disordered" evidence="2">
    <location>
        <begin position="711"/>
        <end position="738"/>
    </location>
</feature>
<reference evidence="3" key="2">
    <citation type="submission" date="2022-01" db="EMBL/GenBank/DDBJ databases">
        <authorList>
            <person name="Yamashiro T."/>
            <person name="Shiraishi A."/>
            <person name="Satake H."/>
            <person name="Nakayama K."/>
        </authorList>
    </citation>
    <scope>NUCLEOTIDE SEQUENCE</scope>
</reference>
<feature type="compositionally biased region" description="Basic and acidic residues" evidence="2">
    <location>
        <begin position="112"/>
        <end position="136"/>
    </location>
</feature>
<evidence type="ECO:0000313" key="3">
    <source>
        <dbReference type="EMBL" id="GJS99322.1"/>
    </source>
</evidence>
<feature type="region of interest" description="Disordered" evidence="2">
    <location>
        <begin position="84"/>
        <end position="137"/>
    </location>
</feature>
<keyword evidence="1" id="KW-0175">Coiled coil</keyword>
<accession>A0ABQ5ADM4</accession>
<feature type="compositionally biased region" description="Polar residues" evidence="2">
    <location>
        <begin position="95"/>
        <end position="111"/>
    </location>
</feature>
<sequence>METNDTLSSYSDLDEQEIQQLQKDVFHRLFEEDERTFKSVLSRNMKNLERQLYKETLHEKDSNSDLSVIKVKASNAISGEKDCSRIVSDKGNDQGLENDQGLKNQSNTSGDKSSRSRNECNDKSTFGDDTDIRPSYDTEPMVEVPYTAKYNVFVVDTQHSKQPDCIINTCVVEKVNSNVIPDSPNMCDNEIQTDHNAVECDDERVALANLIANLKFDVDENKKIQKQLKKANASLTQELKECKSLLARQVDYDKLERKLNETLGLLTQKEIDIKEGLKVKAYEISVVKEKHNELVKLSLLTKSHYEGLVKEKTKVITDLKLKEEKDIDNMISMEKQLNFLNEIVYKRNQSIQTIHMLAPKGPTFNGRPTFANPMYLKKAQYKKPCLYEIPYDQSDPANRLISREQYFEIQDLKAQLQDKDIAISELKKLIENHKGKGVDTNSKKQSILGKPPLQPIRNQPVSPREFVGSNDMGHNYYLEEAKKKAQLQKDKALNTKPSVQQSARLPNTTNGNKPKPRNFNQQPRNWPPSMSSRVSNRTVNTAEPPRNQKSFLMSKDLACATCKKCIYSANHDECILKYLSKVNSRALAQRKDAQSHKTTKRYIPVEKKSDSKNHGRQILIGQKFSLNKSSNVYLKTTPPRSGLTWKLTGRIFTQVGLKWIPIRKSVETRYNMNDSASPLGKESHNPKIVICANSSSLSAGTNDGVASLILTESNSPPHAHTQTTKTYYKHQDSRIKNA</sequence>
<feature type="compositionally biased region" description="Polar residues" evidence="2">
    <location>
        <begin position="711"/>
        <end position="726"/>
    </location>
</feature>
<name>A0ABQ5ADM4_9ASTR</name>
<reference evidence="3" key="1">
    <citation type="journal article" date="2022" name="Int. J. Mol. Sci.">
        <title>Draft Genome of Tanacetum Coccineum: Genomic Comparison of Closely Related Tanacetum-Family Plants.</title>
        <authorList>
            <person name="Yamashiro T."/>
            <person name="Shiraishi A."/>
            <person name="Nakayama K."/>
            <person name="Satake H."/>
        </authorList>
    </citation>
    <scope>NUCLEOTIDE SEQUENCE</scope>
</reference>
<feature type="region of interest" description="Disordered" evidence="2">
    <location>
        <begin position="487"/>
        <end position="547"/>
    </location>
</feature>
<comment type="caution">
    <text evidence="3">The sequence shown here is derived from an EMBL/GenBank/DDBJ whole genome shotgun (WGS) entry which is preliminary data.</text>
</comment>